<comment type="caution">
    <text evidence="2">The sequence shown here is derived from an EMBL/GenBank/DDBJ whole genome shotgun (WGS) entry which is preliminary data.</text>
</comment>
<gene>
    <name evidence="2" type="ORF">ABS32_02720</name>
</gene>
<dbReference type="EMBL" id="LIDM01000067">
    <property type="protein sequence ID" value="KRP32723.1"/>
    <property type="molecule type" value="Genomic_DNA"/>
</dbReference>
<dbReference type="InterPro" id="IPR007607">
    <property type="entry name" value="BacA/B"/>
</dbReference>
<protein>
    <recommendedName>
        <fullName evidence="4">Cell shape determination protein CcmA</fullName>
    </recommendedName>
</protein>
<sequence>MKLGARHPEVETVNPNDRMEGKGIQIGGSVGLAQDGVLRAEVKGDVRSSCKLVISKGSVVSGVVQARDIRLEGEVEGGVEGSGQVWLVAGSRLRSRCVAASLRIEPGADFSGEIRVGE</sequence>
<evidence type="ECO:0000313" key="3">
    <source>
        <dbReference type="Proteomes" id="UP000051557"/>
    </source>
</evidence>
<evidence type="ECO:0008006" key="4">
    <source>
        <dbReference type="Google" id="ProtNLM"/>
    </source>
</evidence>
<dbReference type="AlphaFoldDB" id="A0A0R2XES6"/>
<evidence type="ECO:0000256" key="1">
    <source>
        <dbReference type="SAM" id="MobiDB-lite"/>
    </source>
</evidence>
<evidence type="ECO:0000313" key="2">
    <source>
        <dbReference type="EMBL" id="KRP32723.1"/>
    </source>
</evidence>
<name>A0A0R2XES6_9BACT</name>
<reference evidence="2 3" key="1">
    <citation type="submission" date="2015-10" db="EMBL/GenBank/DDBJ databases">
        <title>Metagenome-Assembled Genomes uncover a global brackish microbiome.</title>
        <authorList>
            <person name="Hugerth L.W."/>
            <person name="Larsson J."/>
            <person name="Alneberg J."/>
            <person name="Lindh M.V."/>
            <person name="Legrand C."/>
            <person name="Pinhassi J."/>
            <person name="Andersson A.F."/>
        </authorList>
    </citation>
    <scope>NUCLEOTIDE SEQUENCE [LARGE SCALE GENOMIC DNA]</scope>
    <source>
        <strain evidence="2">BACL9 MAG-120820-bin42</strain>
    </source>
</reference>
<feature type="compositionally biased region" description="Basic and acidic residues" evidence="1">
    <location>
        <begin position="1"/>
        <end position="10"/>
    </location>
</feature>
<organism evidence="2 3">
    <name type="scientific">Verrucomicrobia subdivision 6 bacterium BACL9 MAG-120820-bin42</name>
    <dbReference type="NCBI Taxonomy" id="1655634"/>
    <lineage>
        <taxon>Bacteria</taxon>
        <taxon>Pseudomonadati</taxon>
        <taxon>Verrucomicrobiota</taxon>
        <taxon>Verrucomicrobiia</taxon>
        <taxon>Verrucomicrobiales</taxon>
        <taxon>Verrucomicrobia subdivision 6</taxon>
    </lineage>
</organism>
<dbReference type="Proteomes" id="UP000051557">
    <property type="component" value="Unassembled WGS sequence"/>
</dbReference>
<proteinExistence type="predicted"/>
<dbReference type="Pfam" id="PF04519">
    <property type="entry name" value="Bactofilin"/>
    <property type="match status" value="1"/>
</dbReference>
<accession>A0A0R2XES6</accession>
<feature type="region of interest" description="Disordered" evidence="1">
    <location>
        <begin position="1"/>
        <end position="20"/>
    </location>
</feature>